<evidence type="ECO:0000256" key="2">
    <source>
        <dbReference type="SAM" id="Coils"/>
    </source>
</evidence>
<dbReference type="PANTHER" id="PTHR30204:SF97">
    <property type="entry name" value="MERR FAMILY REGULATORY PROTEIN"/>
    <property type="match status" value="1"/>
</dbReference>
<dbReference type="PANTHER" id="PTHR30204">
    <property type="entry name" value="REDOX-CYCLING DRUG-SENSING TRANSCRIPTIONAL ACTIVATOR SOXR"/>
    <property type="match status" value="1"/>
</dbReference>
<reference evidence="5" key="1">
    <citation type="journal article" date="2019" name="Int. J. Syst. Evol. Microbiol.">
        <title>The Global Catalogue of Microorganisms (GCM) 10K type strain sequencing project: providing services to taxonomists for standard genome sequencing and annotation.</title>
        <authorList>
            <consortium name="The Broad Institute Genomics Platform"/>
            <consortium name="The Broad Institute Genome Sequencing Center for Infectious Disease"/>
            <person name="Wu L."/>
            <person name="Ma J."/>
        </authorList>
    </citation>
    <scope>NUCLEOTIDE SEQUENCE [LARGE SCALE GENOMIC DNA]</scope>
    <source>
        <strain evidence="5">NBRC 108725</strain>
    </source>
</reference>
<dbReference type="InterPro" id="IPR047057">
    <property type="entry name" value="MerR_fam"/>
</dbReference>
<dbReference type="InterPro" id="IPR036244">
    <property type="entry name" value="TipA-like_antibiotic-bd"/>
</dbReference>
<keyword evidence="2" id="KW-0175">Coiled coil</keyword>
<keyword evidence="1" id="KW-0238">DNA-binding</keyword>
<dbReference type="Gene3D" id="1.10.1660.10">
    <property type="match status" value="1"/>
</dbReference>
<evidence type="ECO:0000313" key="4">
    <source>
        <dbReference type="EMBL" id="BDZ46441.1"/>
    </source>
</evidence>
<dbReference type="InterPro" id="IPR012925">
    <property type="entry name" value="TipAS_dom"/>
</dbReference>
<dbReference type="SMART" id="SM00422">
    <property type="entry name" value="HTH_MERR"/>
    <property type="match status" value="1"/>
</dbReference>
<keyword evidence="5" id="KW-1185">Reference proteome</keyword>
<dbReference type="InterPro" id="IPR000551">
    <property type="entry name" value="MerR-type_HTH_dom"/>
</dbReference>
<dbReference type="SUPFAM" id="SSF89082">
    <property type="entry name" value="Antibiotic binding domain of TipA-like multidrug resistance regulators"/>
    <property type="match status" value="1"/>
</dbReference>
<protein>
    <submittedName>
        <fullName evidence="4">MerR family transcriptional regulator</fullName>
    </submittedName>
</protein>
<gene>
    <name evidence="4" type="ORF">GCM10025866_23500</name>
</gene>
<dbReference type="Pfam" id="PF13411">
    <property type="entry name" value="MerR_1"/>
    <property type="match status" value="1"/>
</dbReference>
<evidence type="ECO:0000259" key="3">
    <source>
        <dbReference type="PROSITE" id="PS50937"/>
    </source>
</evidence>
<dbReference type="RefSeq" id="WP_286276506.1">
    <property type="nucleotide sequence ID" value="NZ_AP027731.1"/>
</dbReference>
<accession>A0ABN6XS06</accession>
<proteinExistence type="predicted"/>
<dbReference type="Pfam" id="PF07739">
    <property type="entry name" value="TipAS"/>
    <property type="match status" value="1"/>
</dbReference>
<evidence type="ECO:0000313" key="5">
    <source>
        <dbReference type="Proteomes" id="UP001321498"/>
    </source>
</evidence>
<organism evidence="4 5">
    <name type="scientific">Naasia aerilata</name>
    <dbReference type="NCBI Taxonomy" id="1162966"/>
    <lineage>
        <taxon>Bacteria</taxon>
        <taxon>Bacillati</taxon>
        <taxon>Actinomycetota</taxon>
        <taxon>Actinomycetes</taxon>
        <taxon>Micrococcales</taxon>
        <taxon>Microbacteriaceae</taxon>
        <taxon>Naasia</taxon>
    </lineage>
</organism>
<feature type="coiled-coil region" evidence="2">
    <location>
        <begin position="72"/>
        <end position="103"/>
    </location>
</feature>
<dbReference type="InterPro" id="IPR009061">
    <property type="entry name" value="DNA-bd_dom_put_sf"/>
</dbReference>
<dbReference type="EMBL" id="AP027731">
    <property type="protein sequence ID" value="BDZ46441.1"/>
    <property type="molecule type" value="Genomic_DNA"/>
</dbReference>
<sequence length="255" mass="28768">MEWPISDLARASGTTTRALRHYGDLGLLQPSRVGPSGYRFYDQDGLLRLQRILLLRDLGLPLATIGEVLAGEQDAERALEVHLDLLKQERERLDRRIRSVTTTLAKRRGGEQMTANESFDGFDHTEYKEEVEQRWGKAAYRDSDAWWRAKSPEEKRAFQDAQLAIAADYGAAKQAGLAAEDDRVQAIAQRHYDWLSGIAGTPQRPQGGPTAEYFAGLGEMYVEDPRFTANYDMHGQGTAKLVRDAMRVYAERHLS</sequence>
<evidence type="ECO:0000256" key="1">
    <source>
        <dbReference type="ARBA" id="ARBA00023125"/>
    </source>
</evidence>
<dbReference type="Gene3D" id="1.10.490.50">
    <property type="entry name" value="Antibiotic binding domain of TipA-like multidrug resistance regulators"/>
    <property type="match status" value="1"/>
</dbReference>
<dbReference type="PROSITE" id="PS50937">
    <property type="entry name" value="HTH_MERR_2"/>
    <property type="match status" value="1"/>
</dbReference>
<feature type="domain" description="HTH merR-type" evidence="3">
    <location>
        <begin position="1"/>
        <end position="71"/>
    </location>
</feature>
<name>A0ABN6XS06_9MICO</name>
<dbReference type="SUPFAM" id="SSF46955">
    <property type="entry name" value="Putative DNA-binding domain"/>
    <property type="match status" value="1"/>
</dbReference>
<dbReference type="Proteomes" id="UP001321498">
    <property type="component" value="Chromosome"/>
</dbReference>